<comment type="similarity">
    <text evidence="7">Belongs to the binding-protein-dependent transport system permease family.</text>
</comment>
<dbReference type="InterPro" id="IPR000515">
    <property type="entry name" value="MetI-like"/>
</dbReference>
<dbReference type="PANTHER" id="PTHR43386:SF25">
    <property type="entry name" value="PEPTIDE ABC TRANSPORTER PERMEASE PROTEIN"/>
    <property type="match status" value="1"/>
</dbReference>
<keyword evidence="6 7" id="KW-0472">Membrane</keyword>
<dbReference type="SUPFAM" id="SSF161098">
    <property type="entry name" value="MetI-like"/>
    <property type="match status" value="1"/>
</dbReference>
<feature type="transmembrane region" description="Helical" evidence="7">
    <location>
        <begin position="242"/>
        <end position="265"/>
    </location>
</feature>
<name>A0ABU8RLT4_9ACTN</name>
<evidence type="ECO:0000256" key="5">
    <source>
        <dbReference type="ARBA" id="ARBA00022989"/>
    </source>
</evidence>
<evidence type="ECO:0000256" key="7">
    <source>
        <dbReference type="RuleBase" id="RU363032"/>
    </source>
</evidence>
<feature type="region of interest" description="Disordered" evidence="8">
    <location>
        <begin position="1"/>
        <end position="37"/>
    </location>
</feature>
<comment type="caution">
    <text evidence="10">The sequence shown here is derived from an EMBL/GenBank/DDBJ whole genome shotgun (WGS) entry which is preliminary data.</text>
</comment>
<evidence type="ECO:0000256" key="6">
    <source>
        <dbReference type="ARBA" id="ARBA00023136"/>
    </source>
</evidence>
<comment type="subcellular location">
    <subcellularLocation>
        <location evidence="1 7">Cell membrane</location>
        <topology evidence="1 7">Multi-pass membrane protein</topology>
    </subcellularLocation>
</comment>
<dbReference type="PANTHER" id="PTHR43386">
    <property type="entry name" value="OLIGOPEPTIDE TRANSPORT SYSTEM PERMEASE PROTEIN APPC"/>
    <property type="match status" value="1"/>
</dbReference>
<dbReference type="Pfam" id="PF12911">
    <property type="entry name" value="OppC_N"/>
    <property type="match status" value="1"/>
</dbReference>
<dbReference type="InterPro" id="IPR035906">
    <property type="entry name" value="MetI-like_sf"/>
</dbReference>
<proteinExistence type="inferred from homology"/>
<reference evidence="10 11" key="1">
    <citation type="journal article" date="2017" name="Int. J. Syst. Evol. Microbiol.">
        <title>Pseudokineococcus basanitobsidens sp. nov., isolated from volcanic rock.</title>
        <authorList>
            <person name="Lee D.W."/>
            <person name="Park M.Y."/>
            <person name="Kim J.J."/>
            <person name="Kim B.S."/>
        </authorList>
    </citation>
    <scope>NUCLEOTIDE SEQUENCE [LARGE SCALE GENOMIC DNA]</scope>
    <source>
        <strain evidence="10 11">DSM 103726</strain>
    </source>
</reference>
<feature type="transmembrane region" description="Helical" evidence="7">
    <location>
        <begin position="186"/>
        <end position="203"/>
    </location>
</feature>
<dbReference type="RefSeq" id="WP_339575445.1">
    <property type="nucleotide sequence ID" value="NZ_JBBIAA010000015.1"/>
</dbReference>
<keyword evidence="4 7" id="KW-0812">Transmembrane</keyword>
<feature type="domain" description="ABC transmembrane type-1" evidence="9">
    <location>
        <begin position="121"/>
        <end position="311"/>
    </location>
</feature>
<evidence type="ECO:0000256" key="8">
    <source>
        <dbReference type="SAM" id="MobiDB-lite"/>
    </source>
</evidence>
<accession>A0ABU8RLT4</accession>
<keyword evidence="11" id="KW-1185">Reference proteome</keyword>
<evidence type="ECO:0000256" key="3">
    <source>
        <dbReference type="ARBA" id="ARBA00022475"/>
    </source>
</evidence>
<feature type="transmembrane region" description="Helical" evidence="7">
    <location>
        <begin position="55"/>
        <end position="77"/>
    </location>
</feature>
<keyword evidence="5 7" id="KW-1133">Transmembrane helix</keyword>
<evidence type="ECO:0000259" key="9">
    <source>
        <dbReference type="PROSITE" id="PS50928"/>
    </source>
</evidence>
<dbReference type="InterPro" id="IPR025966">
    <property type="entry name" value="OppC_N"/>
</dbReference>
<dbReference type="Pfam" id="PF00528">
    <property type="entry name" value="BPD_transp_1"/>
    <property type="match status" value="1"/>
</dbReference>
<dbReference type="EMBL" id="JBBIAA010000015">
    <property type="protein sequence ID" value="MEJ5946062.1"/>
    <property type="molecule type" value="Genomic_DNA"/>
</dbReference>
<gene>
    <name evidence="10" type="ORF">WDZ17_12245</name>
</gene>
<dbReference type="InterPro" id="IPR050366">
    <property type="entry name" value="BP-dependent_transpt_permease"/>
</dbReference>
<dbReference type="PROSITE" id="PS50928">
    <property type="entry name" value="ABC_TM1"/>
    <property type="match status" value="1"/>
</dbReference>
<protein>
    <submittedName>
        <fullName evidence="10">ABC transporter permease</fullName>
    </submittedName>
</protein>
<feature type="transmembrane region" description="Helical" evidence="7">
    <location>
        <begin position="160"/>
        <end position="180"/>
    </location>
</feature>
<evidence type="ECO:0000256" key="1">
    <source>
        <dbReference type="ARBA" id="ARBA00004651"/>
    </source>
</evidence>
<dbReference type="CDD" id="cd06261">
    <property type="entry name" value="TM_PBP2"/>
    <property type="match status" value="1"/>
</dbReference>
<feature type="compositionally biased region" description="Pro residues" evidence="8">
    <location>
        <begin position="9"/>
        <end position="24"/>
    </location>
</feature>
<dbReference type="Proteomes" id="UP001387100">
    <property type="component" value="Unassembled WGS sequence"/>
</dbReference>
<evidence type="ECO:0000256" key="4">
    <source>
        <dbReference type="ARBA" id="ARBA00022692"/>
    </source>
</evidence>
<evidence type="ECO:0000313" key="10">
    <source>
        <dbReference type="EMBL" id="MEJ5946062.1"/>
    </source>
</evidence>
<keyword evidence="2 7" id="KW-0813">Transport</keyword>
<evidence type="ECO:0000313" key="11">
    <source>
        <dbReference type="Proteomes" id="UP001387100"/>
    </source>
</evidence>
<organism evidence="10 11">
    <name type="scientific">Pseudokineococcus basanitobsidens</name>
    <dbReference type="NCBI Taxonomy" id="1926649"/>
    <lineage>
        <taxon>Bacteria</taxon>
        <taxon>Bacillati</taxon>
        <taxon>Actinomycetota</taxon>
        <taxon>Actinomycetes</taxon>
        <taxon>Kineosporiales</taxon>
        <taxon>Kineosporiaceae</taxon>
        <taxon>Pseudokineococcus</taxon>
    </lineage>
</organism>
<sequence length="324" mass="33306">MSGVSLPPAGGPPGAPEADPPPGTPAELALEPEAADERGTSLWRGAWRRLRRDPAAIAGAVVVAAFVLVAVLAPLIAPYEPAGAQWANEVTPSSVPGPSDDHLLGLDSFGSDLLTQLVYGARQSLVIGVVSTVIGLGFGAALGLLAGAFGGWVDVAVMRVVDIMLSIPSLLLAVSIAAVVGPSPTALMIAIGAAQVPIFARLLRGSMLGQRSSDYVLAASSLGLRRRSVVMSHMLPNSLSPVIVQGTLTLATAIIEVAALSYLGLGDPNPTVAEWGRMLVRAQDRLATDPHLAVLPGVCIAVSALGFTLFGEALRESLDPTFRR</sequence>
<feature type="transmembrane region" description="Helical" evidence="7">
    <location>
        <begin position="293"/>
        <end position="314"/>
    </location>
</feature>
<keyword evidence="3" id="KW-1003">Cell membrane</keyword>
<dbReference type="Gene3D" id="1.10.3720.10">
    <property type="entry name" value="MetI-like"/>
    <property type="match status" value="1"/>
</dbReference>
<feature type="transmembrane region" description="Helical" evidence="7">
    <location>
        <begin position="125"/>
        <end position="153"/>
    </location>
</feature>
<evidence type="ECO:0000256" key="2">
    <source>
        <dbReference type="ARBA" id="ARBA00022448"/>
    </source>
</evidence>